<dbReference type="RefSeq" id="WP_181058237.1">
    <property type="nucleotide sequence ID" value="NZ_JACDTY010000005.1"/>
</dbReference>
<evidence type="ECO:0000256" key="2">
    <source>
        <dbReference type="ARBA" id="ARBA00022729"/>
    </source>
</evidence>
<comment type="similarity">
    <text evidence="1 9">Belongs to the peptidase S11 family.</text>
</comment>
<dbReference type="Proteomes" id="UP000558284">
    <property type="component" value="Unassembled WGS sequence"/>
</dbReference>
<keyword evidence="13" id="KW-0121">Carboxypeptidase</keyword>
<evidence type="ECO:0000256" key="5">
    <source>
        <dbReference type="ARBA" id="ARBA00022984"/>
    </source>
</evidence>
<dbReference type="SUPFAM" id="SSF56601">
    <property type="entry name" value="beta-lactamase/transpeptidase-like"/>
    <property type="match status" value="1"/>
</dbReference>
<dbReference type="GO" id="GO:0006508">
    <property type="term" value="P:proteolysis"/>
    <property type="evidence" value="ECO:0007669"/>
    <property type="project" value="InterPro"/>
</dbReference>
<evidence type="ECO:0000256" key="11">
    <source>
        <dbReference type="SAM" id="SignalP"/>
    </source>
</evidence>
<dbReference type="PANTHER" id="PTHR21581">
    <property type="entry name" value="D-ALANYL-D-ALANINE CARBOXYPEPTIDASE"/>
    <property type="match status" value="1"/>
</dbReference>
<gene>
    <name evidence="13" type="ORF">H0241_13780</name>
</gene>
<accession>A0A838B382</accession>
<keyword evidence="2 11" id="KW-0732">Signal</keyword>
<dbReference type="GO" id="GO:0071555">
    <property type="term" value="P:cell wall organization"/>
    <property type="evidence" value="ECO:0007669"/>
    <property type="project" value="UniProtKB-KW"/>
</dbReference>
<organism evidence="13 14">
    <name type="scientific">Mesorhizobium neociceri</name>
    <dbReference type="NCBI Taxonomy" id="1307853"/>
    <lineage>
        <taxon>Bacteria</taxon>
        <taxon>Pseudomonadati</taxon>
        <taxon>Pseudomonadota</taxon>
        <taxon>Alphaproteobacteria</taxon>
        <taxon>Hyphomicrobiales</taxon>
        <taxon>Phyllobacteriaceae</taxon>
        <taxon>Mesorhizobium</taxon>
    </lineage>
</organism>
<dbReference type="InterPro" id="IPR018044">
    <property type="entry name" value="Peptidase_S11"/>
</dbReference>
<dbReference type="AlphaFoldDB" id="A0A838B382"/>
<feature type="domain" description="Peptidase S11 D-alanyl-D-alanine carboxypeptidase A N-terminal" evidence="12">
    <location>
        <begin position="25"/>
        <end position="245"/>
    </location>
</feature>
<dbReference type="InterPro" id="IPR012338">
    <property type="entry name" value="Beta-lactam/transpept-like"/>
</dbReference>
<evidence type="ECO:0000256" key="4">
    <source>
        <dbReference type="ARBA" id="ARBA00022960"/>
    </source>
</evidence>
<dbReference type="EMBL" id="JACDTY010000005">
    <property type="protein sequence ID" value="MBA1141318.1"/>
    <property type="molecule type" value="Genomic_DNA"/>
</dbReference>
<dbReference type="GO" id="GO:0009002">
    <property type="term" value="F:serine-type D-Ala-D-Ala carboxypeptidase activity"/>
    <property type="evidence" value="ECO:0007669"/>
    <property type="project" value="InterPro"/>
</dbReference>
<feature type="region of interest" description="Disordered" evidence="10">
    <location>
        <begin position="296"/>
        <end position="321"/>
    </location>
</feature>
<keyword evidence="14" id="KW-1185">Reference proteome</keyword>
<evidence type="ECO:0000256" key="3">
    <source>
        <dbReference type="ARBA" id="ARBA00022801"/>
    </source>
</evidence>
<comment type="caution">
    <text evidence="13">The sequence shown here is derived from an EMBL/GenBank/DDBJ whole genome shotgun (WGS) entry which is preliminary data.</text>
</comment>
<proteinExistence type="inferred from homology"/>
<evidence type="ECO:0000256" key="9">
    <source>
        <dbReference type="RuleBase" id="RU004016"/>
    </source>
</evidence>
<evidence type="ECO:0000256" key="10">
    <source>
        <dbReference type="SAM" id="MobiDB-lite"/>
    </source>
</evidence>
<dbReference type="PRINTS" id="PR00725">
    <property type="entry name" value="DADACBPTASE1"/>
</dbReference>
<evidence type="ECO:0000256" key="1">
    <source>
        <dbReference type="ARBA" id="ARBA00007164"/>
    </source>
</evidence>
<keyword evidence="4" id="KW-0133">Cell shape</keyword>
<dbReference type="GO" id="GO:0008360">
    <property type="term" value="P:regulation of cell shape"/>
    <property type="evidence" value="ECO:0007669"/>
    <property type="project" value="UniProtKB-KW"/>
</dbReference>
<evidence type="ECO:0000259" key="12">
    <source>
        <dbReference type="Pfam" id="PF00768"/>
    </source>
</evidence>
<dbReference type="PANTHER" id="PTHR21581:SF6">
    <property type="entry name" value="TRAFFICKING PROTEIN PARTICLE COMPLEX SUBUNIT 12"/>
    <property type="match status" value="1"/>
</dbReference>
<dbReference type="Gene3D" id="3.40.710.10">
    <property type="entry name" value="DD-peptidase/beta-lactamase superfamily"/>
    <property type="match status" value="1"/>
</dbReference>
<evidence type="ECO:0000313" key="14">
    <source>
        <dbReference type="Proteomes" id="UP000558284"/>
    </source>
</evidence>
<feature type="region of interest" description="Disordered" evidence="10">
    <location>
        <begin position="342"/>
        <end position="393"/>
    </location>
</feature>
<dbReference type="Pfam" id="PF00768">
    <property type="entry name" value="Peptidase_S11"/>
    <property type="match status" value="1"/>
</dbReference>
<evidence type="ECO:0000256" key="8">
    <source>
        <dbReference type="PIRSR" id="PIRSR618044-2"/>
    </source>
</evidence>
<feature type="signal peptide" evidence="11">
    <location>
        <begin position="1"/>
        <end position="26"/>
    </location>
</feature>
<feature type="compositionally biased region" description="Low complexity" evidence="10">
    <location>
        <begin position="303"/>
        <end position="317"/>
    </location>
</feature>
<evidence type="ECO:0000256" key="7">
    <source>
        <dbReference type="PIRSR" id="PIRSR618044-1"/>
    </source>
</evidence>
<keyword evidence="6" id="KW-0961">Cell wall biogenesis/degradation</keyword>
<dbReference type="GO" id="GO:0009252">
    <property type="term" value="P:peptidoglycan biosynthetic process"/>
    <property type="evidence" value="ECO:0007669"/>
    <property type="project" value="UniProtKB-KW"/>
</dbReference>
<evidence type="ECO:0000313" key="13">
    <source>
        <dbReference type="EMBL" id="MBA1141318.1"/>
    </source>
</evidence>
<feature type="binding site" evidence="8">
    <location>
        <position position="215"/>
    </location>
    <ligand>
        <name>substrate</name>
    </ligand>
</feature>
<keyword evidence="13" id="KW-0645">Protease</keyword>
<evidence type="ECO:0000256" key="6">
    <source>
        <dbReference type="ARBA" id="ARBA00023316"/>
    </source>
</evidence>
<feature type="active site" evidence="7">
    <location>
        <position position="113"/>
    </location>
</feature>
<feature type="chain" id="PRO_5032903594" evidence="11">
    <location>
        <begin position="27"/>
        <end position="393"/>
    </location>
</feature>
<reference evidence="13 14" key="1">
    <citation type="submission" date="2020-07" db="EMBL/GenBank/DDBJ databases">
        <title>Definition of the novel symbiovar canariense within Mesorhizobium novociceri, a new species of genus Mesorhizobium nodulating Cicer canariense in the Caldera de Taburiente National Park (La Palma, Canary Islands).</title>
        <authorList>
            <person name="Leon-Barrios M."/>
            <person name="Perez-Yepez J."/>
            <person name="Flores-Felix J.D."/>
            <person name="Ramirez-Baena M.H."/>
            <person name="Pulido-Suarez L."/>
            <person name="Igual J.M."/>
            <person name="Velazquez E."/>
            <person name="Peix A."/>
        </authorList>
    </citation>
    <scope>NUCLEOTIDE SEQUENCE [LARGE SCALE GENOMIC DNA]</scope>
    <source>
        <strain evidence="13 14">CCANP35</strain>
    </source>
</reference>
<keyword evidence="3" id="KW-0378">Hydrolase</keyword>
<sequence>MRHSHILKLLLTAALALPMLAGPASANPIVLFDLNSGKVLQHQDAFRRWYPASLSKLMTAYVTFRAIAAGEVQLDSPIKVTKHSAGEPPSKMGFKPGSVMRLDNALKMMLVKSANDIAMAVGENIGGSQDGFAIRMNAEAARLGMTGTHFVNPNGLFSPDQYTTARDLALLVMAIRKEFPQYAPWFSIEGLAVGKKAIPNYNLLIGRYPGADGMKTGFVCPSGFNMIGSATRNGRTLVAVVLGEKSAVSRAETAARLLDQGFAMSDPNWLTVAAMPSYGDTMSPNDMHDEICKKKAPEEQSEVAPPVAAKDAAAAPKSPYQEKLDHVPTLVAVGLGGATGPAPKATLDQGGQDYADVPLPSWRPDIPAPKGSEPAVVGSATAVQGDQPVKAAN</sequence>
<keyword evidence="5" id="KW-0573">Peptidoglycan synthesis</keyword>
<dbReference type="InterPro" id="IPR001967">
    <property type="entry name" value="Peptidase_S11_N"/>
</dbReference>
<feature type="active site" description="Proton acceptor" evidence="7">
    <location>
        <position position="56"/>
    </location>
</feature>
<feature type="active site" description="Acyl-ester intermediate" evidence="7">
    <location>
        <position position="53"/>
    </location>
</feature>
<protein>
    <submittedName>
        <fullName evidence="13">D-alanyl-D-alanine carboxypeptidase</fullName>
    </submittedName>
</protein>
<name>A0A838B382_9HYPH</name>